<dbReference type="SUPFAM" id="SSF117281">
    <property type="entry name" value="Kelch motif"/>
    <property type="match status" value="1"/>
</dbReference>
<dbReference type="InterPro" id="IPR050796">
    <property type="entry name" value="SCF_F-box_component"/>
</dbReference>
<dbReference type="SUPFAM" id="SSF81383">
    <property type="entry name" value="F-box domain"/>
    <property type="match status" value="1"/>
</dbReference>
<comment type="caution">
    <text evidence="2">The sequence shown here is derived from an EMBL/GenBank/DDBJ whole genome shotgun (WGS) entry which is preliminary data.</text>
</comment>
<name>A0A9D4UIY1_ADICA</name>
<keyword evidence="3" id="KW-1185">Reference proteome</keyword>
<accession>A0A9D4UIY1</accession>
<dbReference type="OrthoDB" id="7956040at2759"/>
<evidence type="ECO:0000313" key="3">
    <source>
        <dbReference type="Proteomes" id="UP000886520"/>
    </source>
</evidence>
<feature type="domain" description="F-box" evidence="1">
    <location>
        <begin position="16"/>
        <end position="62"/>
    </location>
</feature>
<dbReference type="AlphaFoldDB" id="A0A9D4UIY1"/>
<dbReference type="PANTHER" id="PTHR31672">
    <property type="entry name" value="BNACNNG10540D PROTEIN"/>
    <property type="match status" value="1"/>
</dbReference>
<proteinExistence type="predicted"/>
<dbReference type="Proteomes" id="UP000886520">
    <property type="component" value="Chromosome 16"/>
</dbReference>
<sequence length="467" mass="51825">MCMHGRSVPADMAFTEHTLSTLPDDLLEKIFAILSLRMKLVCRCVCRSWNSILSTDSLLSHTSNTTPGRCREGSSNACFMLTTRGPFAYTLDPLTNFWHKLHKPSCPGASILAASHGLVCIGNQVSECRSLIIFNLLSKSWRLLPNMLHVSLLHKVTMAMDPLTHAYVIVVSGEDTSEFRGRRTYRLHTEVYDSVATSWRMAGDAIPEAKFGSDPGVWHKGLFYCITEMPYGLTVFNLLEGRWMELSVEMPSGILHPSLVCCKGRLMMVGIQEHNADCDEQHVVKENLDFLGSLSTEQISRLPWQMARSLSWSGPLQVWVASQLQSTLDRWSATASLSSLMSRLPSPPGSPLATAFSTPLPLPPLPSKAKKCLRIWTLLNCKQWMMIDEMPAELCTEFIMQLTPNTSLLCAGVGDDICISSHQSSNAVIFNVNTMGWRYAASDPLFPRSRDTHLLGFAVQPDGACVP</sequence>
<evidence type="ECO:0000259" key="1">
    <source>
        <dbReference type="PROSITE" id="PS50181"/>
    </source>
</evidence>
<reference evidence="2" key="1">
    <citation type="submission" date="2021-01" db="EMBL/GenBank/DDBJ databases">
        <title>Adiantum capillus-veneris genome.</title>
        <authorList>
            <person name="Fang Y."/>
            <person name="Liao Q."/>
        </authorList>
    </citation>
    <scope>NUCLEOTIDE SEQUENCE</scope>
    <source>
        <strain evidence="2">H3</strain>
        <tissue evidence="2">Leaf</tissue>
    </source>
</reference>
<protein>
    <recommendedName>
        <fullName evidence="1">F-box domain-containing protein</fullName>
    </recommendedName>
</protein>
<dbReference type="PROSITE" id="PS50181">
    <property type="entry name" value="FBOX"/>
    <property type="match status" value="1"/>
</dbReference>
<dbReference type="InterPro" id="IPR015915">
    <property type="entry name" value="Kelch-typ_b-propeller"/>
</dbReference>
<evidence type="ECO:0000313" key="2">
    <source>
        <dbReference type="EMBL" id="KAI5068758.1"/>
    </source>
</evidence>
<dbReference type="Gene3D" id="2.120.10.80">
    <property type="entry name" value="Kelch-type beta propeller"/>
    <property type="match status" value="1"/>
</dbReference>
<organism evidence="2 3">
    <name type="scientific">Adiantum capillus-veneris</name>
    <name type="common">Maidenhair fern</name>
    <dbReference type="NCBI Taxonomy" id="13818"/>
    <lineage>
        <taxon>Eukaryota</taxon>
        <taxon>Viridiplantae</taxon>
        <taxon>Streptophyta</taxon>
        <taxon>Embryophyta</taxon>
        <taxon>Tracheophyta</taxon>
        <taxon>Polypodiopsida</taxon>
        <taxon>Polypodiidae</taxon>
        <taxon>Polypodiales</taxon>
        <taxon>Pteridineae</taxon>
        <taxon>Pteridaceae</taxon>
        <taxon>Vittarioideae</taxon>
        <taxon>Adiantum</taxon>
    </lineage>
</organism>
<gene>
    <name evidence="2" type="ORF">GOP47_0017103</name>
</gene>
<dbReference type="Gene3D" id="1.20.1280.50">
    <property type="match status" value="1"/>
</dbReference>
<dbReference type="InterPro" id="IPR001810">
    <property type="entry name" value="F-box_dom"/>
</dbReference>
<dbReference type="SMART" id="SM00256">
    <property type="entry name" value="FBOX"/>
    <property type="match status" value="1"/>
</dbReference>
<dbReference type="EMBL" id="JABFUD020000016">
    <property type="protein sequence ID" value="KAI5068758.1"/>
    <property type="molecule type" value="Genomic_DNA"/>
</dbReference>
<dbReference type="Pfam" id="PF12937">
    <property type="entry name" value="F-box-like"/>
    <property type="match status" value="1"/>
</dbReference>
<dbReference type="InterPro" id="IPR036047">
    <property type="entry name" value="F-box-like_dom_sf"/>
</dbReference>